<dbReference type="EMBL" id="CM043787">
    <property type="protein sequence ID" value="KAI4830716.1"/>
    <property type="molecule type" value="Genomic_DNA"/>
</dbReference>
<dbReference type="Proteomes" id="UP001057452">
    <property type="component" value="Chromosome 3"/>
</dbReference>
<comment type="caution">
    <text evidence="1">The sequence shown here is derived from an EMBL/GenBank/DDBJ whole genome shotgun (WGS) entry which is preliminary data.</text>
</comment>
<reference evidence="1" key="1">
    <citation type="submission" date="2022-05" db="EMBL/GenBank/DDBJ databases">
        <title>Chromosome-level genome of Chaenocephalus aceratus.</title>
        <authorList>
            <person name="Park H."/>
        </authorList>
    </citation>
    <scope>NUCLEOTIDE SEQUENCE</scope>
    <source>
        <strain evidence="1">KU_202001</strain>
    </source>
</reference>
<feature type="non-terminal residue" evidence="1">
    <location>
        <position position="1"/>
    </location>
</feature>
<name>A0ACB9XVF7_CHAAC</name>
<organism evidence="1 2">
    <name type="scientific">Chaenocephalus aceratus</name>
    <name type="common">Blackfin icefish</name>
    <name type="synonym">Chaenichthys aceratus</name>
    <dbReference type="NCBI Taxonomy" id="36190"/>
    <lineage>
        <taxon>Eukaryota</taxon>
        <taxon>Metazoa</taxon>
        <taxon>Chordata</taxon>
        <taxon>Craniata</taxon>
        <taxon>Vertebrata</taxon>
        <taxon>Euteleostomi</taxon>
        <taxon>Actinopterygii</taxon>
        <taxon>Neopterygii</taxon>
        <taxon>Teleostei</taxon>
        <taxon>Neoteleostei</taxon>
        <taxon>Acanthomorphata</taxon>
        <taxon>Eupercaria</taxon>
        <taxon>Perciformes</taxon>
        <taxon>Notothenioidei</taxon>
        <taxon>Channichthyidae</taxon>
        <taxon>Chaenocephalus</taxon>
    </lineage>
</organism>
<sequence length="74" mass="8370">VDHLICHEFGEEWSWLAVDEEGQRPKPDQRTENDNLFTGKRYTAKKAWGEVLQKIGVEEELKTPPTGTGTDAGE</sequence>
<proteinExistence type="predicted"/>
<protein>
    <submittedName>
        <fullName evidence="1">Uncharacterized protein</fullName>
    </submittedName>
</protein>
<feature type="non-terminal residue" evidence="1">
    <location>
        <position position="74"/>
    </location>
</feature>
<keyword evidence="2" id="KW-1185">Reference proteome</keyword>
<evidence type="ECO:0000313" key="1">
    <source>
        <dbReference type="EMBL" id="KAI4830716.1"/>
    </source>
</evidence>
<evidence type="ECO:0000313" key="2">
    <source>
        <dbReference type="Proteomes" id="UP001057452"/>
    </source>
</evidence>
<accession>A0ACB9XVF7</accession>
<gene>
    <name evidence="1" type="ORF">KUCAC02_002332</name>
</gene>